<evidence type="ECO:0000256" key="1">
    <source>
        <dbReference type="SAM" id="MobiDB-lite"/>
    </source>
</evidence>
<feature type="compositionally biased region" description="Low complexity" evidence="1">
    <location>
        <begin position="225"/>
        <end position="244"/>
    </location>
</feature>
<proteinExistence type="predicted"/>
<feature type="signal peptide" evidence="3">
    <location>
        <begin position="1"/>
        <end position="23"/>
    </location>
</feature>
<reference evidence="6" key="1">
    <citation type="submission" date="2025-08" db="UniProtKB">
        <authorList>
            <consortium name="RefSeq"/>
        </authorList>
    </citation>
    <scope>IDENTIFICATION</scope>
    <source>
        <tissue evidence="6">Whole organism</tissue>
    </source>
</reference>
<dbReference type="InterPro" id="IPR001368">
    <property type="entry name" value="TNFR/NGFR_Cys_rich_reg"/>
</dbReference>
<feature type="chain" id="PRO_5039189229" evidence="3">
    <location>
        <begin position="24"/>
        <end position="395"/>
    </location>
</feature>
<dbReference type="AlphaFoldDB" id="A0A6J1T489"/>
<evidence type="ECO:0000256" key="2">
    <source>
        <dbReference type="SAM" id="Phobius"/>
    </source>
</evidence>
<evidence type="ECO:0000259" key="4">
    <source>
        <dbReference type="PROSITE" id="PS00652"/>
    </source>
</evidence>
<dbReference type="OrthoDB" id="6126731at2759"/>
<dbReference type="RefSeq" id="XP_026288399.2">
    <property type="nucleotide sequence ID" value="XM_026432614.2"/>
</dbReference>
<keyword evidence="3" id="KW-0732">Signal</keyword>
<accession>A0A6J1T489</accession>
<dbReference type="KEGG" id="foc:113213519"/>
<gene>
    <name evidence="6" type="primary">LOC113213519</name>
</gene>
<keyword evidence="2" id="KW-1133">Transmembrane helix</keyword>
<sequence length="395" mass="43287">MGILVRLCQVWLVAALCCAAVTAVPAHDQGGHHHLQGGHHGRQDGHHGPSHGRQVQAGRCGERRYWNASQQSCMDCTQCPELTMRPCDGFRDAKCAPLSSLVIDWSWLRQQQPAPTPADRKKHGGVHERINSLTEAEALLRDELKHIPSRDKIVDFGDDYILPDHPRQPLPHKKQTRKSKKAHKAKPFGDYDDFADFGASGDAVGDPVSDDEDIAQAVWRKSHRASSTAAPASTAAPTTTTTTTARPTTISLVEDFIVIKEEQEAARPDLDVVATTQTFTTAETLVWDWQAGVLVAAVCACLLFFIVAAAYSCQHAWHFKKLKKNLDADMEEISARLALMSGMGAEHFQDTGATPTVINEKAGGAAFPVRRGDHLRTGRQQNDYSVATGPRKTRV</sequence>
<keyword evidence="2" id="KW-0812">Transmembrane</keyword>
<feature type="region of interest" description="Disordered" evidence="1">
    <location>
        <begin position="161"/>
        <end position="187"/>
    </location>
</feature>
<feature type="region of interest" description="Disordered" evidence="1">
    <location>
        <begin position="29"/>
        <end position="55"/>
    </location>
</feature>
<dbReference type="Proteomes" id="UP000504606">
    <property type="component" value="Unplaced"/>
</dbReference>
<dbReference type="PROSITE" id="PS00652">
    <property type="entry name" value="TNFR_NGFR_1"/>
    <property type="match status" value="1"/>
</dbReference>
<feature type="domain" description="TNFR-Cys" evidence="4">
    <location>
        <begin position="60"/>
        <end position="95"/>
    </location>
</feature>
<feature type="compositionally biased region" description="Basic residues" evidence="1">
    <location>
        <begin position="170"/>
        <end position="186"/>
    </location>
</feature>
<keyword evidence="2" id="KW-0472">Membrane</keyword>
<protein>
    <submittedName>
        <fullName evidence="6">Uncharacterized protein LOC113213519</fullName>
    </submittedName>
</protein>
<evidence type="ECO:0000313" key="6">
    <source>
        <dbReference type="RefSeq" id="XP_026288399.2"/>
    </source>
</evidence>
<evidence type="ECO:0000256" key="3">
    <source>
        <dbReference type="SAM" id="SignalP"/>
    </source>
</evidence>
<dbReference type="CTD" id="32849"/>
<feature type="region of interest" description="Disordered" evidence="1">
    <location>
        <begin position="220"/>
        <end position="244"/>
    </location>
</feature>
<keyword evidence="5" id="KW-1185">Reference proteome</keyword>
<name>A0A6J1T489_FRAOC</name>
<dbReference type="GeneID" id="113213519"/>
<organism evidence="5 6">
    <name type="scientific">Frankliniella occidentalis</name>
    <name type="common">Western flower thrips</name>
    <name type="synonym">Euthrips occidentalis</name>
    <dbReference type="NCBI Taxonomy" id="133901"/>
    <lineage>
        <taxon>Eukaryota</taxon>
        <taxon>Metazoa</taxon>
        <taxon>Ecdysozoa</taxon>
        <taxon>Arthropoda</taxon>
        <taxon>Hexapoda</taxon>
        <taxon>Insecta</taxon>
        <taxon>Pterygota</taxon>
        <taxon>Neoptera</taxon>
        <taxon>Paraneoptera</taxon>
        <taxon>Thysanoptera</taxon>
        <taxon>Terebrantia</taxon>
        <taxon>Thripoidea</taxon>
        <taxon>Thripidae</taxon>
        <taxon>Frankliniella</taxon>
    </lineage>
</organism>
<evidence type="ECO:0000313" key="5">
    <source>
        <dbReference type="Proteomes" id="UP000504606"/>
    </source>
</evidence>
<feature type="transmembrane region" description="Helical" evidence="2">
    <location>
        <begin position="289"/>
        <end position="313"/>
    </location>
</feature>